<dbReference type="KEGG" id="proo:MJB10_06640"/>
<dbReference type="PANTHER" id="PTHR30388:SF6">
    <property type="entry name" value="XANTHINE DEHYDROGENASE SUBUNIT A-RELATED"/>
    <property type="match status" value="1"/>
</dbReference>
<reference evidence="2" key="1">
    <citation type="submission" date="2022-02" db="EMBL/GenBank/DDBJ databases">
        <title>Paenibacillus sp. MBLB1832 Whole Genome Shotgun Sequencing.</title>
        <authorList>
            <person name="Hwang C.Y."/>
            <person name="Cho E.-S."/>
            <person name="Seo M.-J."/>
        </authorList>
    </citation>
    <scope>NUCLEOTIDE SEQUENCE</scope>
    <source>
        <strain evidence="2">MBLB1832</strain>
    </source>
</reference>
<dbReference type="RefSeq" id="WP_314802795.1">
    <property type="nucleotide sequence ID" value="NZ_CP130319.1"/>
</dbReference>
<evidence type="ECO:0000313" key="2">
    <source>
        <dbReference type="EMBL" id="WNR45774.1"/>
    </source>
</evidence>
<dbReference type="InterPro" id="IPR027051">
    <property type="entry name" value="XdhC_Rossmann_dom"/>
</dbReference>
<keyword evidence="3" id="KW-1185">Reference proteome</keyword>
<organism evidence="2 3">
    <name type="scientific">Paenibacillus roseopurpureus</name>
    <dbReference type="NCBI Taxonomy" id="2918901"/>
    <lineage>
        <taxon>Bacteria</taxon>
        <taxon>Bacillati</taxon>
        <taxon>Bacillota</taxon>
        <taxon>Bacilli</taxon>
        <taxon>Bacillales</taxon>
        <taxon>Paenibacillaceae</taxon>
        <taxon>Paenibacillus</taxon>
    </lineage>
</organism>
<gene>
    <name evidence="2" type="ORF">MJB10_06640</name>
</gene>
<evidence type="ECO:0000313" key="3">
    <source>
        <dbReference type="Proteomes" id="UP001304650"/>
    </source>
</evidence>
<dbReference type="EMBL" id="CP130319">
    <property type="protein sequence ID" value="WNR45774.1"/>
    <property type="molecule type" value="Genomic_DNA"/>
</dbReference>
<accession>A0AA96LTI0</accession>
<proteinExistence type="predicted"/>
<name>A0AA96LTI0_9BACL</name>
<dbReference type="AlphaFoldDB" id="A0AA96LTI0"/>
<dbReference type="Pfam" id="PF13478">
    <property type="entry name" value="XdhC_C"/>
    <property type="match status" value="1"/>
</dbReference>
<dbReference type="PANTHER" id="PTHR30388">
    <property type="entry name" value="ALDEHYDE OXIDOREDUCTASE MOLYBDENUM COFACTOR ASSEMBLY PROTEIN"/>
    <property type="match status" value="1"/>
</dbReference>
<sequence length="274" mass="31382">MELYQRLISSIESRIGVALITVTRIDLHDPNHYWQLTEFTVGTKLLVYASGNVFCEKELAMEDWQPLLENAKMALANQKSHTCISQIKSCEIEYFVDVYPQPLHLIVVGAGHVAKPLVEMGNKLGFYITVICDRPQFANNEQFPWADEVVCRPYTEYFRNLDISDRPYILLLTRGHQYDVAILREILHLSVPYIGMIGSRRRISGVFSQLHEDLPDVGFQHVYAPIGLDIGAQTPEEIAISVLAEILRVKNQKSGRSLKEEVRHFIVDRQVEEE</sequence>
<dbReference type="Gene3D" id="3.40.50.720">
    <property type="entry name" value="NAD(P)-binding Rossmann-like Domain"/>
    <property type="match status" value="1"/>
</dbReference>
<feature type="domain" description="XdhC Rossmann" evidence="1">
    <location>
        <begin position="105"/>
        <end position="246"/>
    </location>
</feature>
<evidence type="ECO:0000259" key="1">
    <source>
        <dbReference type="Pfam" id="PF13478"/>
    </source>
</evidence>
<protein>
    <submittedName>
        <fullName evidence="2">XdhC family protein</fullName>
    </submittedName>
</protein>
<dbReference type="Proteomes" id="UP001304650">
    <property type="component" value="Chromosome"/>
</dbReference>
<dbReference type="InterPro" id="IPR052698">
    <property type="entry name" value="MoCofactor_Util/Proc"/>
</dbReference>